<feature type="transmembrane region" description="Helical" evidence="9">
    <location>
        <begin position="51"/>
        <end position="77"/>
    </location>
</feature>
<evidence type="ECO:0000256" key="3">
    <source>
        <dbReference type="ARBA" id="ARBA00022670"/>
    </source>
</evidence>
<comment type="pathway">
    <text evidence="9">Protein modification; lipoprotein biosynthesis (signal peptide cleavage).</text>
</comment>
<dbReference type="PANTHER" id="PTHR33695">
    <property type="entry name" value="LIPOPROTEIN SIGNAL PEPTIDASE"/>
    <property type="match status" value="1"/>
</dbReference>
<evidence type="ECO:0000256" key="10">
    <source>
        <dbReference type="RuleBase" id="RU000594"/>
    </source>
</evidence>
<comment type="subcellular location">
    <subcellularLocation>
        <location evidence="9">Cell membrane</location>
        <topology evidence="9">Multi-pass membrane protein</topology>
    </subcellularLocation>
</comment>
<dbReference type="Pfam" id="PF01252">
    <property type="entry name" value="Peptidase_A8"/>
    <property type="match status" value="1"/>
</dbReference>
<dbReference type="InterPro" id="IPR001872">
    <property type="entry name" value="Peptidase_A8"/>
</dbReference>
<evidence type="ECO:0000256" key="1">
    <source>
        <dbReference type="ARBA" id="ARBA00006139"/>
    </source>
</evidence>
<keyword evidence="5 9" id="KW-0064">Aspartyl protease</keyword>
<dbReference type="UniPathway" id="UPA00665"/>
<dbReference type="KEGG" id="acel:acsn021_25900"/>
<name>A0A6S6R7T2_9FIRM</name>
<evidence type="ECO:0000256" key="4">
    <source>
        <dbReference type="ARBA" id="ARBA00022692"/>
    </source>
</evidence>
<keyword evidence="4 9" id="KW-0812">Transmembrane</keyword>
<keyword evidence="8 9" id="KW-0472">Membrane</keyword>
<dbReference type="PRINTS" id="PR00781">
    <property type="entry name" value="LIPOSIGPTASE"/>
</dbReference>
<evidence type="ECO:0000256" key="2">
    <source>
        <dbReference type="ARBA" id="ARBA00022475"/>
    </source>
</evidence>
<dbReference type="RefSeq" id="WP_184088520.1">
    <property type="nucleotide sequence ID" value="NZ_AP023367.1"/>
</dbReference>
<gene>
    <name evidence="12" type="primary">lsp</name>
    <name evidence="9" type="synonym">lspA</name>
    <name evidence="12" type="ORF">acsn021_25900</name>
</gene>
<feature type="transmembrane region" description="Helical" evidence="9">
    <location>
        <begin position="89"/>
        <end position="106"/>
    </location>
</feature>
<accession>A0A6S6R7T2</accession>
<dbReference type="AlphaFoldDB" id="A0A6S6R7T2"/>
<dbReference type="GO" id="GO:0004190">
    <property type="term" value="F:aspartic-type endopeptidase activity"/>
    <property type="evidence" value="ECO:0007669"/>
    <property type="project" value="UniProtKB-UniRule"/>
</dbReference>
<dbReference type="EMBL" id="AP023367">
    <property type="protein sequence ID" value="BCJ95021.1"/>
    <property type="molecule type" value="Genomic_DNA"/>
</dbReference>
<dbReference type="GO" id="GO:0005886">
    <property type="term" value="C:plasma membrane"/>
    <property type="evidence" value="ECO:0007669"/>
    <property type="project" value="UniProtKB-SubCell"/>
</dbReference>
<keyword evidence="13" id="KW-1185">Reference proteome</keyword>
<dbReference type="EC" id="3.4.23.36" evidence="9"/>
<evidence type="ECO:0000256" key="11">
    <source>
        <dbReference type="RuleBase" id="RU004181"/>
    </source>
</evidence>
<dbReference type="HAMAP" id="MF_00161">
    <property type="entry name" value="LspA"/>
    <property type="match status" value="1"/>
</dbReference>
<comment type="similarity">
    <text evidence="1 9 11">Belongs to the peptidase A8 family.</text>
</comment>
<organism evidence="12 13">
    <name type="scientific">Anaerocolumna cellulosilytica</name>
    <dbReference type="NCBI Taxonomy" id="433286"/>
    <lineage>
        <taxon>Bacteria</taxon>
        <taxon>Bacillati</taxon>
        <taxon>Bacillota</taxon>
        <taxon>Clostridia</taxon>
        <taxon>Lachnospirales</taxon>
        <taxon>Lachnospiraceae</taxon>
        <taxon>Anaerocolumna</taxon>
    </lineage>
</organism>
<evidence type="ECO:0000313" key="12">
    <source>
        <dbReference type="EMBL" id="BCJ95021.1"/>
    </source>
</evidence>
<evidence type="ECO:0000256" key="8">
    <source>
        <dbReference type="ARBA" id="ARBA00023136"/>
    </source>
</evidence>
<feature type="transmembrane region" description="Helical" evidence="9">
    <location>
        <begin position="7"/>
        <end position="25"/>
    </location>
</feature>
<keyword evidence="2 9" id="KW-1003">Cell membrane</keyword>
<evidence type="ECO:0000313" key="13">
    <source>
        <dbReference type="Proteomes" id="UP000515561"/>
    </source>
</evidence>
<comment type="function">
    <text evidence="9 10">This protein specifically catalyzes the removal of signal peptides from prolipoproteins.</text>
</comment>
<evidence type="ECO:0000256" key="9">
    <source>
        <dbReference type="HAMAP-Rule" id="MF_00161"/>
    </source>
</evidence>
<sequence>MKKLRHLFYIFLLLGFDQLTKYLVVTKLKGKDPFQIISGVLQLRYHENDGAVWGIMSGKIGFLVVLTLVIMAGMVFFYLKIPAKKQYDALRIVLIFIGAGAIGNFIDRILRNFVVDFIYFELIDFPIFNVADMYITCSAALLIILSIFYYKDEDFDFLSKKKEEGHE</sequence>
<evidence type="ECO:0000256" key="5">
    <source>
        <dbReference type="ARBA" id="ARBA00022750"/>
    </source>
</evidence>
<feature type="active site" evidence="9">
    <location>
        <position position="132"/>
    </location>
</feature>
<comment type="catalytic activity">
    <reaction evidence="9 10">
        <text>Release of signal peptides from bacterial membrane prolipoproteins. Hydrolyzes -Xaa-Yaa-Zaa-|-(S,diacylglyceryl)Cys-, in which Xaa is hydrophobic (preferably Leu), and Yaa (Ala or Ser) and Zaa (Gly or Ala) have small, neutral side chains.</text>
        <dbReference type="EC" id="3.4.23.36"/>
    </reaction>
</comment>
<dbReference type="GO" id="GO:0006508">
    <property type="term" value="P:proteolysis"/>
    <property type="evidence" value="ECO:0007669"/>
    <property type="project" value="UniProtKB-KW"/>
</dbReference>
<keyword evidence="6 9" id="KW-0378">Hydrolase</keyword>
<feature type="transmembrane region" description="Helical" evidence="9">
    <location>
        <begin position="126"/>
        <end position="150"/>
    </location>
</feature>
<dbReference type="PROSITE" id="PS00855">
    <property type="entry name" value="SPASE_II"/>
    <property type="match status" value="1"/>
</dbReference>
<protein>
    <recommendedName>
        <fullName evidence="9">Lipoprotein signal peptidase</fullName>
        <ecNumber evidence="9">3.4.23.36</ecNumber>
    </recommendedName>
    <alternativeName>
        <fullName evidence="9">Prolipoprotein signal peptidase</fullName>
    </alternativeName>
    <alternativeName>
        <fullName evidence="9">Signal peptidase II</fullName>
        <shortName evidence="9">SPase II</shortName>
    </alternativeName>
</protein>
<dbReference type="NCBIfam" id="TIGR00077">
    <property type="entry name" value="lspA"/>
    <property type="match status" value="1"/>
</dbReference>
<keyword evidence="7 9" id="KW-1133">Transmembrane helix</keyword>
<feature type="active site" evidence="9">
    <location>
        <position position="116"/>
    </location>
</feature>
<keyword evidence="3 9" id="KW-0645">Protease</keyword>
<dbReference type="Proteomes" id="UP000515561">
    <property type="component" value="Chromosome"/>
</dbReference>
<keyword evidence="12" id="KW-0449">Lipoprotein</keyword>
<evidence type="ECO:0000256" key="7">
    <source>
        <dbReference type="ARBA" id="ARBA00022989"/>
    </source>
</evidence>
<dbReference type="PANTHER" id="PTHR33695:SF1">
    <property type="entry name" value="LIPOPROTEIN SIGNAL PEPTIDASE"/>
    <property type="match status" value="1"/>
</dbReference>
<proteinExistence type="inferred from homology"/>
<evidence type="ECO:0000256" key="6">
    <source>
        <dbReference type="ARBA" id="ARBA00022801"/>
    </source>
</evidence>
<reference evidence="12 13" key="1">
    <citation type="journal article" date="2016" name="Int. J. Syst. Evol. Microbiol.">
        <title>Descriptions of Anaerotaenia torta gen. nov., sp. nov. and Anaerocolumna cellulosilytica gen. nov., sp. nov. isolated from a methanogenic reactor of cattle waste.</title>
        <authorList>
            <person name="Uek A."/>
            <person name="Ohtaki Y."/>
            <person name="Kaku N."/>
            <person name="Ueki K."/>
        </authorList>
    </citation>
    <scope>NUCLEOTIDE SEQUENCE [LARGE SCALE GENOMIC DNA]</scope>
    <source>
        <strain evidence="12 13">SN021</strain>
    </source>
</reference>